<sequence>KFEWRKKKRAPKCVERGKVAASHCQSLCPSHSLSLNGGWRCNCYEYKSLGKNANISQTDTIK</sequence>
<evidence type="ECO:0000313" key="1">
    <source>
        <dbReference type="EMBL" id="KAH9298399.1"/>
    </source>
</evidence>
<evidence type="ECO:0000313" key="2">
    <source>
        <dbReference type="Proteomes" id="UP000824469"/>
    </source>
</evidence>
<proteinExistence type="predicted"/>
<reference evidence="1 2" key="1">
    <citation type="journal article" date="2021" name="Nat. Plants">
        <title>The Taxus genome provides insights into paclitaxel biosynthesis.</title>
        <authorList>
            <person name="Xiong X."/>
            <person name="Gou J."/>
            <person name="Liao Q."/>
            <person name="Li Y."/>
            <person name="Zhou Q."/>
            <person name="Bi G."/>
            <person name="Li C."/>
            <person name="Du R."/>
            <person name="Wang X."/>
            <person name="Sun T."/>
            <person name="Guo L."/>
            <person name="Liang H."/>
            <person name="Lu P."/>
            <person name="Wu Y."/>
            <person name="Zhang Z."/>
            <person name="Ro D.K."/>
            <person name="Shang Y."/>
            <person name="Huang S."/>
            <person name="Yan J."/>
        </authorList>
    </citation>
    <scope>NUCLEOTIDE SEQUENCE [LARGE SCALE GENOMIC DNA]</scope>
    <source>
        <strain evidence="1">Ta-2019</strain>
    </source>
</reference>
<accession>A0AA38CKE7</accession>
<comment type="caution">
    <text evidence="1">The sequence shown here is derived from an EMBL/GenBank/DDBJ whole genome shotgun (WGS) entry which is preliminary data.</text>
</comment>
<feature type="non-terminal residue" evidence="1">
    <location>
        <position position="62"/>
    </location>
</feature>
<protein>
    <submittedName>
        <fullName evidence="1">Uncharacterized protein</fullName>
    </submittedName>
</protein>
<dbReference type="Proteomes" id="UP000824469">
    <property type="component" value="Unassembled WGS sequence"/>
</dbReference>
<keyword evidence="2" id="KW-1185">Reference proteome</keyword>
<dbReference type="EMBL" id="JAHRHJ020000010">
    <property type="protein sequence ID" value="KAH9298399.1"/>
    <property type="molecule type" value="Genomic_DNA"/>
</dbReference>
<feature type="non-terminal residue" evidence="1">
    <location>
        <position position="1"/>
    </location>
</feature>
<organism evidence="1 2">
    <name type="scientific">Taxus chinensis</name>
    <name type="common">Chinese yew</name>
    <name type="synonym">Taxus wallichiana var. chinensis</name>
    <dbReference type="NCBI Taxonomy" id="29808"/>
    <lineage>
        <taxon>Eukaryota</taxon>
        <taxon>Viridiplantae</taxon>
        <taxon>Streptophyta</taxon>
        <taxon>Embryophyta</taxon>
        <taxon>Tracheophyta</taxon>
        <taxon>Spermatophyta</taxon>
        <taxon>Pinopsida</taxon>
        <taxon>Pinidae</taxon>
        <taxon>Conifers II</taxon>
        <taxon>Cupressales</taxon>
        <taxon>Taxaceae</taxon>
        <taxon>Taxus</taxon>
    </lineage>
</organism>
<name>A0AA38CKE7_TAXCH</name>
<dbReference type="AlphaFoldDB" id="A0AA38CKE7"/>
<gene>
    <name evidence="1" type="ORF">KI387_030081</name>
</gene>